<gene>
    <name evidence="2" type="ORF">NYR02_05600</name>
</gene>
<reference evidence="2" key="1">
    <citation type="journal article" date="2022" name="Front. Microbiol.">
        <title>Genome-based taxonomic rearrangement of Oceanobacter-related bacteria including the description of Thalassolituus hydrocarbonoclasticus sp. nov. and Thalassolituus pacificus sp. nov. and emended description of the genus Thalassolituus.</title>
        <authorList>
            <person name="Dong C."/>
            <person name="Wei L."/>
            <person name="Wang J."/>
            <person name="Lai Q."/>
            <person name="Huang Z."/>
            <person name="Shao Z."/>
        </authorList>
    </citation>
    <scope>NUCLEOTIDE SEQUENCE</scope>
    <source>
        <strain evidence="2">59MF3M-4</strain>
    </source>
</reference>
<evidence type="ECO:0000256" key="1">
    <source>
        <dbReference type="SAM" id="SignalP"/>
    </source>
</evidence>
<keyword evidence="3" id="KW-1185">Reference proteome</keyword>
<feature type="chain" id="PRO_5040940096" description="Chalcone isomerase domain-containing protein" evidence="1">
    <location>
        <begin position="20"/>
        <end position="221"/>
    </location>
</feature>
<organism evidence="2 3">
    <name type="scientific">Thalassolituus pacificus</name>
    <dbReference type="NCBI Taxonomy" id="2975440"/>
    <lineage>
        <taxon>Bacteria</taxon>
        <taxon>Pseudomonadati</taxon>
        <taxon>Pseudomonadota</taxon>
        <taxon>Gammaproteobacteria</taxon>
        <taxon>Oceanospirillales</taxon>
        <taxon>Oceanospirillaceae</taxon>
        <taxon>Thalassolituus</taxon>
    </lineage>
</organism>
<feature type="signal peptide" evidence="1">
    <location>
        <begin position="1"/>
        <end position="19"/>
    </location>
</feature>
<dbReference type="EMBL" id="JAOANI010000014">
    <property type="protein sequence ID" value="MCT7358494.1"/>
    <property type="molecule type" value="Genomic_DNA"/>
</dbReference>
<keyword evidence="1" id="KW-0732">Signal</keyword>
<protein>
    <recommendedName>
        <fullName evidence="4">Chalcone isomerase domain-containing protein</fullName>
    </recommendedName>
</protein>
<evidence type="ECO:0000313" key="3">
    <source>
        <dbReference type="Proteomes" id="UP001147830"/>
    </source>
</evidence>
<dbReference type="RefSeq" id="WP_260975401.1">
    <property type="nucleotide sequence ID" value="NZ_JAOANI010000014.1"/>
</dbReference>
<sequence length="221" mass="24451">MRNLLTVVVALIWSFQCQADELQGVGIFQTLNKPWFLTALYTAPVGTESHESASAVAPQRLEFKVVEEKISAYRFRQLWQEAFAVVHSDDVWTTYAADLNTFFALVKGPLKANDHLTIEHDGDAAVVTLNYREHARLSASFLPLLVSTLTARIAPIPELKAGLMGELPASEAKSLLLKYDRGEPSLRRIAETARWLRRKDSAVSVQASAATDLQAARVSSL</sequence>
<evidence type="ECO:0008006" key="4">
    <source>
        <dbReference type="Google" id="ProtNLM"/>
    </source>
</evidence>
<reference evidence="2" key="2">
    <citation type="submission" date="2022-08" db="EMBL/GenBank/DDBJ databases">
        <authorList>
            <person name="Dong C."/>
        </authorList>
    </citation>
    <scope>NUCLEOTIDE SEQUENCE</scope>
    <source>
        <strain evidence="2">59MF3M-4</strain>
    </source>
</reference>
<dbReference type="Proteomes" id="UP001147830">
    <property type="component" value="Unassembled WGS sequence"/>
</dbReference>
<dbReference type="AlphaFoldDB" id="A0A9X2WDM2"/>
<comment type="caution">
    <text evidence="2">The sequence shown here is derived from an EMBL/GenBank/DDBJ whole genome shotgun (WGS) entry which is preliminary data.</text>
</comment>
<proteinExistence type="predicted"/>
<accession>A0A9X2WDM2</accession>
<evidence type="ECO:0000313" key="2">
    <source>
        <dbReference type="EMBL" id="MCT7358494.1"/>
    </source>
</evidence>
<name>A0A9X2WDM2_9GAMM</name>